<dbReference type="AlphaFoldDB" id="A0A9P4MSU7"/>
<reference evidence="2" key="1">
    <citation type="journal article" date="2020" name="Stud. Mycol.">
        <title>101 Dothideomycetes genomes: a test case for predicting lifestyles and emergence of pathogens.</title>
        <authorList>
            <person name="Haridas S."/>
            <person name="Albert R."/>
            <person name="Binder M."/>
            <person name="Bloem J."/>
            <person name="Labutti K."/>
            <person name="Salamov A."/>
            <person name="Andreopoulos B."/>
            <person name="Baker S."/>
            <person name="Barry K."/>
            <person name="Bills G."/>
            <person name="Bluhm B."/>
            <person name="Cannon C."/>
            <person name="Castanera R."/>
            <person name="Culley D."/>
            <person name="Daum C."/>
            <person name="Ezra D."/>
            <person name="Gonzalez J."/>
            <person name="Henrissat B."/>
            <person name="Kuo A."/>
            <person name="Liang C."/>
            <person name="Lipzen A."/>
            <person name="Lutzoni F."/>
            <person name="Magnuson J."/>
            <person name="Mondo S."/>
            <person name="Nolan M."/>
            <person name="Ohm R."/>
            <person name="Pangilinan J."/>
            <person name="Park H.-J."/>
            <person name="Ramirez L."/>
            <person name="Alfaro M."/>
            <person name="Sun H."/>
            <person name="Tritt A."/>
            <person name="Yoshinaga Y."/>
            <person name="Zwiers L.-H."/>
            <person name="Turgeon B."/>
            <person name="Goodwin S."/>
            <person name="Spatafora J."/>
            <person name="Crous P."/>
            <person name="Grigoriev I."/>
        </authorList>
    </citation>
    <scope>NUCLEOTIDE SEQUENCE</scope>
    <source>
        <strain evidence="2">ATCC 74209</strain>
    </source>
</reference>
<gene>
    <name evidence="2" type="ORF">GQ43DRAFT_146859</name>
</gene>
<sequence length="93" mass="11114">MGIRYIRGGRYKEQKTSSANLHKKEKTEEGYLNRTTKTRTSYRITSKQIYKYASRSSIQHQRYIPHRKQNHHTPSRTNSRSPRKPTNPPRRLS</sequence>
<dbReference type="Proteomes" id="UP000799536">
    <property type="component" value="Unassembled WGS sequence"/>
</dbReference>
<evidence type="ECO:0000256" key="1">
    <source>
        <dbReference type="SAM" id="MobiDB-lite"/>
    </source>
</evidence>
<feature type="region of interest" description="Disordered" evidence="1">
    <location>
        <begin position="54"/>
        <end position="93"/>
    </location>
</feature>
<feature type="compositionally biased region" description="Basic residues" evidence="1">
    <location>
        <begin position="63"/>
        <end position="74"/>
    </location>
</feature>
<dbReference type="EMBL" id="ML993873">
    <property type="protein sequence ID" value="KAF2204564.1"/>
    <property type="molecule type" value="Genomic_DNA"/>
</dbReference>
<evidence type="ECO:0000313" key="3">
    <source>
        <dbReference type="Proteomes" id="UP000799536"/>
    </source>
</evidence>
<keyword evidence="3" id="KW-1185">Reference proteome</keyword>
<feature type="region of interest" description="Disordered" evidence="1">
    <location>
        <begin position="1"/>
        <end position="39"/>
    </location>
</feature>
<evidence type="ECO:0000313" key="2">
    <source>
        <dbReference type="EMBL" id="KAF2204564.1"/>
    </source>
</evidence>
<organism evidence="2 3">
    <name type="scientific">Delitschia confertaspora ATCC 74209</name>
    <dbReference type="NCBI Taxonomy" id="1513339"/>
    <lineage>
        <taxon>Eukaryota</taxon>
        <taxon>Fungi</taxon>
        <taxon>Dikarya</taxon>
        <taxon>Ascomycota</taxon>
        <taxon>Pezizomycotina</taxon>
        <taxon>Dothideomycetes</taxon>
        <taxon>Pleosporomycetidae</taxon>
        <taxon>Pleosporales</taxon>
        <taxon>Delitschiaceae</taxon>
        <taxon>Delitschia</taxon>
    </lineage>
</organism>
<name>A0A9P4MSU7_9PLEO</name>
<protein>
    <submittedName>
        <fullName evidence="2">Uncharacterized protein</fullName>
    </submittedName>
</protein>
<proteinExistence type="predicted"/>
<accession>A0A9P4MSU7</accession>
<comment type="caution">
    <text evidence="2">The sequence shown here is derived from an EMBL/GenBank/DDBJ whole genome shotgun (WGS) entry which is preliminary data.</text>
</comment>